<feature type="transmembrane region" description="Helical" evidence="8">
    <location>
        <begin position="346"/>
        <end position="363"/>
    </location>
</feature>
<feature type="transmembrane region" description="Helical" evidence="8">
    <location>
        <begin position="432"/>
        <end position="455"/>
    </location>
</feature>
<evidence type="ECO:0000256" key="3">
    <source>
        <dbReference type="ARBA" id="ARBA00022475"/>
    </source>
</evidence>
<comment type="caution">
    <text evidence="9">The sequence shown here is derived from an EMBL/GenBank/DDBJ whole genome shotgun (WGS) entry which is preliminary data.</text>
</comment>
<proteinExistence type="inferred from homology"/>
<dbReference type="EMBL" id="JAMXLY010000032">
    <property type="protein sequence ID" value="MCO6025891.1"/>
    <property type="molecule type" value="Genomic_DNA"/>
</dbReference>
<feature type="transmembrane region" description="Helical" evidence="8">
    <location>
        <begin position="6"/>
        <end position="21"/>
    </location>
</feature>
<keyword evidence="4 8" id="KW-0812">Transmembrane</keyword>
<evidence type="ECO:0000313" key="9">
    <source>
        <dbReference type="EMBL" id="MCO6025891.1"/>
    </source>
</evidence>
<feature type="transmembrane region" description="Helical" evidence="8">
    <location>
        <begin position="394"/>
        <end position="412"/>
    </location>
</feature>
<comment type="subcellular location">
    <subcellularLocation>
        <location evidence="1">Cell membrane</location>
        <topology evidence="1">Multi-pass membrane protein</topology>
    </subcellularLocation>
</comment>
<evidence type="ECO:0000256" key="8">
    <source>
        <dbReference type="SAM" id="Phobius"/>
    </source>
</evidence>
<keyword evidence="3 7" id="KW-1003">Cell membrane</keyword>
<dbReference type="PANTHER" id="PTHR13285">
    <property type="entry name" value="ACYLTRANSFERASE"/>
    <property type="match status" value="1"/>
</dbReference>
<keyword evidence="10" id="KW-1185">Reference proteome</keyword>
<reference evidence="9 10" key="1">
    <citation type="submission" date="2022-06" db="EMBL/GenBank/DDBJ databases">
        <title>A taxonomic note on the genus Prevotella: Description of four novel genera and emended description of the genera Hallella and Xylanibacter.</title>
        <authorList>
            <person name="Hitch T.C.A."/>
        </authorList>
    </citation>
    <scope>NUCLEOTIDE SEQUENCE [LARGE SCALE GENOMIC DNA]</scope>
    <source>
        <strain evidence="9 10">DSM 100619</strain>
    </source>
</reference>
<evidence type="ECO:0000256" key="5">
    <source>
        <dbReference type="ARBA" id="ARBA00022989"/>
    </source>
</evidence>
<evidence type="ECO:0000256" key="4">
    <source>
        <dbReference type="ARBA" id="ARBA00022692"/>
    </source>
</evidence>
<dbReference type="PIRSF" id="PIRSF500217">
    <property type="entry name" value="AlgI"/>
    <property type="match status" value="1"/>
</dbReference>
<organism evidence="9 10">
    <name type="scientific">Segatella cerevisiae</name>
    <dbReference type="NCBI Taxonomy" id="2053716"/>
    <lineage>
        <taxon>Bacteria</taxon>
        <taxon>Pseudomonadati</taxon>
        <taxon>Bacteroidota</taxon>
        <taxon>Bacteroidia</taxon>
        <taxon>Bacteroidales</taxon>
        <taxon>Prevotellaceae</taxon>
        <taxon>Segatella</taxon>
    </lineage>
</organism>
<keyword evidence="7" id="KW-0012">Acyltransferase</keyword>
<dbReference type="PIRSF" id="PIRSF016636">
    <property type="entry name" value="AlgI_DltB"/>
    <property type="match status" value="1"/>
</dbReference>
<gene>
    <name evidence="9" type="ORF">NG821_08595</name>
</gene>
<comment type="similarity">
    <text evidence="2 7">Belongs to the membrane-bound acyltransferase family.</text>
</comment>
<dbReference type="Pfam" id="PF03062">
    <property type="entry name" value="MBOAT"/>
    <property type="match status" value="1"/>
</dbReference>
<dbReference type="PANTHER" id="PTHR13285:SF18">
    <property type="entry name" value="PROTEIN-CYSTEINE N-PALMITOYLTRANSFERASE RASP"/>
    <property type="match status" value="1"/>
</dbReference>
<dbReference type="RefSeq" id="WP_252761249.1">
    <property type="nucleotide sequence ID" value="NZ_JAMXLY010000032.1"/>
</dbReference>
<feature type="transmembrane region" description="Helical" evidence="8">
    <location>
        <begin position="33"/>
        <end position="60"/>
    </location>
</feature>
<evidence type="ECO:0000256" key="2">
    <source>
        <dbReference type="ARBA" id="ARBA00010323"/>
    </source>
</evidence>
<dbReference type="Proteomes" id="UP001204015">
    <property type="component" value="Unassembled WGS sequence"/>
</dbReference>
<dbReference type="InterPro" id="IPR004299">
    <property type="entry name" value="MBOAT_fam"/>
</dbReference>
<sequence length="457" mass="53592">MEFLSIPFVICMTLTFVFYYMKKDKRWQHVILLLASFAFIGYYHLSYLIVSAGITIFTFWSGKTISRFLDTSKATVILWSSVVILVGFWLVARYWSPLFPLGISFYTFQALSYLIEIYWESEKPEDDFWDFTLYMMLFMKFLSGPIERGFDILPQLKAAKKFNYQQVTRGLKLVAWGVFLKLVIADRIAPSLNTVLDHVRNASGMQLLTATFLYPIQLYADFAGYTAMAIGLGRMMGFRFRPNFNRPFVSQSTGELWRRWHMTLSFWVRDYVFTPLDASLRRYKKWGVYLSLLITFIAIGVWHGAGWTFALYGLFQGIVIIYETATKNGRKKVKKIIGQKAWKLVMILRTYLLFALSLLFFRVEKLNDVFYTYSHLFSGFQTNIKELRLGMTDFYWNVFGVATVAMLVLEYLNSRHSLILWTEKLNTPCRWVLYLGFVLTIFLFGSFGVENFIYIQF</sequence>
<feature type="transmembrane region" description="Helical" evidence="8">
    <location>
        <begin position="98"/>
        <end position="119"/>
    </location>
</feature>
<keyword evidence="7" id="KW-0808">Transferase</keyword>
<feature type="transmembrane region" description="Helical" evidence="8">
    <location>
        <begin position="72"/>
        <end position="91"/>
    </location>
</feature>
<dbReference type="InterPro" id="IPR024194">
    <property type="entry name" value="Ac/AlaTfrase_AlgI/DltB"/>
</dbReference>
<feature type="transmembrane region" description="Helical" evidence="8">
    <location>
        <begin position="286"/>
        <end position="303"/>
    </location>
</feature>
<name>A0ABT1BXV6_9BACT</name>
<feature type="transmembrane region" description="Helical" evidence="8">
    <location>
        <begin position="212"/>
        <end position="232"/>
    </location>
</feature>
<accession>A0ABT1BXV6</accession>
<evidence type="ECO:0000256" key="6">
    <source>
        <dbReference type="ARBA" id="ARBA00023136"/>
    </source>
</evidence>
<evidence type="ECO:0000313" key="10">
    <source>
        <dbReference type="Proteomes" id="UP001204015"/>
    </source>
</evidence>
<dbReference type="InterPro" id="IPR051085">
    <property type="entry name" value="MB_O-acyltransferase"/>
</dbReference>
<keyword evidence="5 8" id="KW-1133">Transmembrane helix</keyword>
<dbReference type="InterPro" id="IPR028362">
    <property type="entry name" value="AlgI"/>
</dbReference>
<evidence type="ECO:0000256" key="7">
    <source>
        <dbReference type="PIRNR" id="PIRNR016636"/>
    </source>
</evidence>
<feature type="transmembrane region" description="Helical" evidence="8">
    <location>
        <begin position="309"/>
        <end position="325"/>
    </location>
</feature>
<protein>
    <submittedName>
        <fullName evidence="9">MBOAT family protein</fullName>
    </submittedName>
</protein>
<evidence type="ECO:0000256" key="1">
    <source>
        <dbReference type="ARBA" id="ARBA00004651"/>
    </source>
</evidence>
<keyword evidence="6 7" id="KW-0472">Membrane</keyword>